<keyword evidence="2" id="KW-1185">Reference proteome</keyword>
<evidence type="ECO:0000313" key="1">
    <source>
        <dbReference type="EMBL" id="PKI51815.1"/>
    </source>
</evidence>
<accession>A0A2I0J6E9</accession>
<name>A0A2I0J6E9_PUNGR</name>
<evidence type="ECO:0000313" key="2">
    <source>
        <dbReference type="Proteomes" id="UP000233551"/>
    </source>
</evidence>
<comment type="caution">
    <text evidence="1">The sequence shown here is derived from an EMBL/GenBank/DDBJ whole genome shotgun (WGS) entry which is preliminary data.</text>
</comment>
<dbReference type="AlphaFoldDB" id="A0A2I0J6E9"/>
<proteinExistence type="predicted"/>
<organism evidence="1 2">
    <name type="scientific">Punica granatum</name>
    <name type="common">Pomegranate</name>
    <dbReference type="NCBI Taxonomy" id="22663"/>
    <lineage>
        <taxon>Eukaryota</taxon>
        <taxon>Viridiplantae</taxon>
        <taxon>Streptophyta</taxon>
        <taxon>Embryophyta</taxon>
        <taxon>Tracheophyta</taxon>
        <taxon>Spermatophyta</taxon>
        <taxon>Magnoliopsida</taxon>
        <taxon>eudicotyledons</taxon>
        <taxon>Gunneridae</taxon>
        <taxon>Pentapetalae</taxon>
        <taxon>rosids</taxon>
        <taxon>malvids</taxon>
        <taxon>Myrtales</taxon>
        <taxon>Lythraceae</taxon>
        <taxon>Punica</taxon>
    </lineage>
</organism>
<reference evidence="1 2" key="1">
    <citation type="submission" date="2017-11" db="EMBL/GenBank/DDBJ databases">
        <title>De-novo sequencing of pomegranate (Punica granatum L.) genome.</title>
        <authorList>
            <person name="Akparov Z."/>
            <person name="Amiraslanov A."/>
            <person name="Hajiyeva S."/>
            <person name="Abbasov M."/>
            <person name="Kaur K."/>
            <person name="Hamwieh A."/>
            <person name="Solovyev V."/>
            <person name="Salamov A."/>
            <person name="Braich B."/>
            <person name="Kosarev P."/>
            <person name="Mahmoud A."/>
            <person name="Hajiyev E."/>
            <person name="Babayeva S."/>
            <person name="Izzatullayeva V."/>
            <person name="Mammadov A."/>
            <person name="Mammadov A."/>
            <person name="Sharifova S."/>
            <person name="Ojaghi J."/>
            <person name="Eynullazada K."/>
            <person name="Bayramov B."/>
            <person name="Abdulazimova A."/>
            <person name="Shahmuradov I."/>
        </authorList>
    </citation>
    <scope>NUCLEOTIDE SEQUENCE [LARGE SCALE GENOMIC DNA]</scope>
    <source>
        <strain evidence="2">cv. AG2017</strain>
        <tissue evidence="1">Leaf</tissue>
    </source>
</reference>
<sequence>MTKSKFLCQHSEMVEGHRFRFHGLQAFESSTKSSIHLPLRASINGPPASSPDKLTCPSFHSPSPGDRVAGTFSDLGYFELRPGVGQVESYDSRFESQFTILRPSIESRSLESLGLGACRWPPTPGIRWLAPPEFAGDLTSGWGSRTGLQAPASTQPEIGPSLIGDHHFRLIRCLGDPLAVSVPPLHLYLRRNQPTQAPPLSHLLSSPSSTFQPFTPPPLQLLAIYTCPPPLHHPLLSSTKSSLDPSLIKHTTTKLHPLIGLSLTEPKPTELFFFSGPPT</sequence>
<protein>
    <submittedName>
        <fullName evidence="1">Uncharacterized protein</fullName>
    </submittedName>
</protein>
<dbReference type="Proteomes" id="UP000233551">
    <property type="component" value="Unassembled WGS sequence"/>
</dbReference>
<gene>
    <name evidence="1" type="ORF">CRG98_027788</name>
</gene>
<dbReference type="EMBL" id="PGOL01001989">
    <property type="protein sequence ID" value="PKI51815.1"/>
    <property type="molecule type" value="Genomic_DNA"/>
</dbReference>